<dbReference type="AlphaFoldDB" id="A0A239HCN5"/>
<evidence type="ECO:0000256" key="2">
    <source>
        <dbReference type="ARBA" id="ARBA00012438"/>
    </source>
</evidence>
<dbReference type="PANTHER" id="PTHR43547">
    <property type="entry name" value="TWO-COMPONENT HISTIDINE KINASE"/>
    <property type="match status" value="1"/>
</dbReference>
<dbReference type="InterPro" id="IPR001789">
    <property type="entry name" value="Sig_transdc_resp-reg_receiver"/>
</dbReference>
<keyword evidence="6" id="KW-0418">Kinase</keyword>
<dbReference type="InterPro" id="IPR036097">
    <property type="entry name" value="HisK_dim/P_sf"/>
</dbReference>
<dbReference type="Gene3D" id="3.40.50.2300">
    <property type="match status" value="1"/>
</dbReference>
<dbReference type="Pfam" id="PF00072">
    <property type="entry name" value="Response_reg"/>
    <property type="match status" value="1"/>
</dbReference>
<accession>A0A239HCN5</accession>
<dbReference type="InterPro" id="IPR011006">
    <property type="entry name" value="CheY-like_superfamily"/>
</dbReference>
<dbReference type="EMBL" id="FZOK01000031">
    <property type="protein sequence ID" value="SNS78014.1"/>
    <property type="molecule type" value="Genomic_DNA"/>
</dbReference>
<dbReference type="SUPFAM" id="SSF52172">
    <property type="entry name" value="CheY-like"/>
    <property type="match status" value="1"/>
</dbReference>
<feature type="modified residue" description="4-aspartylphosphate" evidence="4">
    <location>
        <position position="66"/>
    </location>
</feature>
<dbReference type="InterPro" id="IPR003661">
    <property type="entry name" value="HisK_dim/P_dom"/>
</dbReference>
<dbReference type="Pfam" id="PF00512">
    <property type="entry name" value="HisKA"/>
    <property type="match status" value="1"/>
</dbReference>
<dbReference type="SMART" id="SM00387">
    <property type="entry name" value="HATPase_c"/>
    <property type="match status" value="1"/>
</dbReference>
<evidence type="ECO:0000256" key="1">
    <source>
        <dbReference type="ARBA" id="ARBA00000085"/>
    </source>
</evidence>
<protein>
    <recommendedName>
        <fullName evidence="2">histidine kinase</fullName>
        <ecNumber evidence="2">2.7.13.3</ecNumber>
    </recommendedName>
</protein>
<evidence type="ECO:0000259" key="5">
    <source>
        <dbReference type="PROSITE" id="PS50110"/>
    </source>
</evidence>
<dbReference type="InterPro" id="IPR036890">
    <property type="entry name" value="HATPase_C_sf"/>
</dbReference>
<comment type="catalytic activity">
    <reaction evidence="1">
        <text>ATP + protein L-histidine = ADP + protein N-phospho-L-histidine.</text>
        <dbReference type="EC" id="2.7.13.3"/>
    </reaction>
</comment>
<organism evidence="6 7">
    <name type="scientific">Belliella buryatensis</name>
    <dbReference type="NCBI Taxonomy" id="1500549"/>
    <lineage>
        <taxon>Bacteria</taxon>
        <taxon>Pseudomonadati</taxon>
        <taxon>Bacteroidota</taxon>
        <taxon>Cytophagia</taxon>
        <taxon>Cytophagales</taxon>
        <taxon>Cyclobacteriaceae</taxon>
        <taxon>Belliella</taxon>
    </lineage>
</organism>
<dbReference type="Gene3D" id="3.30.565.10">
    <property type="entry name" value="Histidine kinase-like ATPase, C-terminal domain"/>
    <property type="match status" value="1"/>
</dbReference>
<gene>
    <name evidence="6" type="ORF">SAMN06295967_1313</name>
</gene>
<dbReference type="PANTHER" id="PTHR43547:SF2">
    <property type="entry name" value="HYBRID SIGNAL TRANSDUCTION HISTIDINE KINASE C"/>
    <property type="match status" value="1"/>
</dbReference>
<dbReference type="EC" id="2.7.13.3" evidence="2"/>
<feature type="domain" description="Response regulatory" evidence="5">
    <location>
        <begin position="17"/>
        <end position="133"/>
    </location>
</feature>
<proteinExistence type="predicted"/>
<dbReference type="CDD" id="cd17574">
    <property type="entry name" value="REC_OmpR"/>
    <property type="match status" value="1"/>
</dbReference>
<sequence>MKIKEQSLQLHSRMSIKLLLVEDEIDLQQNIKDILEIYDFDVTTADNGAIALDLLKKHDFDLVISDIMMPEMDGFELLTEVRNSKNLINLPFIFLTAKVEKDDLRKGMESGAEDYLTKPVHAKDLVNAVNTAIEKQKKREAWLNQKITDVLQEERNVKYHELRTPLFGLMSILELLTGSLESIDQDQLKELLETAYTASKRLNTSLLNLAKYNAVNSYEPNFEMTPSIRNVLECNFSSTSNRFEFIEERDFQTYFDIEALDFIIKELITNATKFAIEDPIYITLKPQSLIIANQQKIISKNQDFKIEAFIQVDRKYHEQQGLGLGLYLCQIYAERNNASLKARISDDLMFIVELNFPDCNN</sequence>
<keyword evidence="3 4" id="KW-0597">Phosphoprotein</keyword>
<evidence type="ECO:0000313" key="6">
    <source>
        <dbReference type="EMBL" id="SNS78014.1"/>
    </source>
</evidence>
<name>A0A239HCN5_9BACT</name>
<evidence type="ECO:0000313" key="7">
    <source>
        <dbReference type="Proteomes" id="UP000198480"/>
    </source>
</evidence>
<dbReference type="PROSITE" id="PS50110">
    <property type="entry name" value="RESPONSE_REGULATORY"/>
    <property type="match status" value="1"/>
</dbReference>
<dbReference type="GO" id="GO:0000155">
    <property type="term" value="F:phosphorelay sensor kinase activity"/>
    <property type="evidence" value="ECO:0007669"/>
    <property type="project" value="InterPro"/>
</dbReference>
<reference evidence="7" key="1">
    <citation type="submission" date="2017-06" db="EMBL/GenBank/DDBJ databases">
        <authorList>
            <person name="Varghese N."/>
            <person name="Submissions S."/>
        </authorList>
    </citation>
    <scope>NUCLEOTIDE SEQUENCE [LARGE SCALE GENOMIC DNA]</scope>
    <source>
        <strain evidence="7">5C</strain>
    </source>
</reference>
<dbReference type="SUPFAM" id="SSF47384">
    <property type="entry name" value="Homodimeric domain of signal transducing histidine kinase"/>
    <property type="match status" value="1"/>
</dbReference>
<keyword evidence="7" id="KW-1185">Reference proteome</keyword>
<dbReference type="SMART" id="SM00448">
    <property type="entry name" value="REC"/>
    <property type="match status" value="1"/>
</dbReference>
<evidence type="ECO:0000256" key="3">
    <source>
        <dbReference type="ARBA" id="ARBA00022553"/>
    </source>
</evidence>
<dbReference type="Gene3D" id="1.10.287.130">
    <property type="match status" value="1"/>
</dbReference>
<evidence type="ECO:0000256" key="4">
    <source>
        <dbReference type="PROSITE-ProRule" id="PRU00169"/>
    </source>
</evidence>
<keyword evidence="6" id="KW-0808">Transferase</keyword>
<dbReference type="InterPro" id="IPR003594">
    <property type="entry name" value="HATPase_dom"/>
</dbReference>
<dbReference type="SUPFAM" id="SSF55874">
    <property type="entry name" value="ATPase domain of HSP90 chaperone/DNA topoisomerase II/histidine kinase"/>
    <property type="match status" value="1"/>
</dbReference>
<dbReference type="CDD" id="cd00082">
    <property type="entry name" value="HisKA"/>
    <property type="match status" value="1"/>
</dbReference>
<dbReference type="Proteomes" id="UP000198480">
    <property type="component" value="Unassembled WGS sequence"/>
</dbReference>